<accession>A0A8H6JVL4</accession>
<dbReference type="AlphaFoldDB" id="A0A8H6JVL4"/>
<sequence>MNPTHALATVALATIPPTEAGPIGYGVCQAGCAGVVTACYAAAAAVWSATAGAAAAPAVIACNVAFGKCQAACAAVALLPTP</sequence>
<evidence type="ECO:0008006" key="4">
    <source>
        <dbReference type="Google" id="ProtNLM"/>
    </source>
</evidence>
<dbReference type="PANTHER" id="PTHR37475">
    <property type="entry name" value="ZYGOTE-SPECIFIC CLASS V COPY B GENE PROTEIN"/>
    <property type="match status" value="1"/>
</dbReference>
<reference evidence="2" key="1">
    <citation type="journal article" date="2020" name="Phytopathology">
        <title>Genome Sequence Resources of Colletotrichum truncatum, C. plurivorum, C. musicola, and C. sojae: Four Species Pathogenic to Soybean (Glycine max).</title>
        <authorList>
            <person name="Rogerio F."/>
            <person name="Boufleur T.R."/>
            <person name="Ciampi-Guillardi M."/>
            <person name="Sukno S.A."/>
            <person name="Thon M.R."/>
            <person name="Massola Junior N.S."/>
            <person name="Baroncelli R."/>
        </authorList>
    </citation>
    <scope>NUCLEOTIDE SEQUENCE</scope>
    <source>
        <strain evidence="2">LFN00145</strain>
    </source>
</reference>
<evidence type="ECO:0000256" key="1">
    <source>
        <dbReference type="SAM" id="SignalP"/>
    </source>
</evidence>
<evidence type="ECO:0000313" key="3">
    <source>
        <dbReference type="Proteomes" id="UP000654918"/>
    </source>
</evidence>
<protein>
    <recommendedName>
        <fullName evidence="4">Zygote-specific protein</fullName>
    </recommendedName>
</protein>
<feature type="signal peptide" evidence="1">
    <location>
        <begin position="1"/>
        <end position="20"/>
    </location>
</feature>
<dbReference type="PANTHER" id="PTHR37475:SF1">
    <property type="entry name" value="ZYGOTE-SPECIFIC PROTEIN"/>
    <property type="match status" value="1"/>
</dbReference>
<proteinExistence type="predicted"/>
<dbReference type="Proteomes" id="UP000654918">
    <property type="component" value="Unassembled WGS sequence"/>
</dbReference>
<keyword evidence="3" id="KW-1185">Reference proteome</keyword>
<dbReference type="EMBL" id="WIGO01000281">
    <property type="protein sequence ID" value="KAF6819823.1"/>
    <property type="molecule type" value="Genomic_DNA"/>
</dbReference>
<name>A0A8H6JVL4_9PEZI</name>
<evidence type="ECO:0000313" key="2">
    <source>
        <dbReference type="EMBL" id="KAF6819823.1"/>
    </source>
</evidence>
<organism evidence="2 3">
    <name type="scientific">Colletotrichum plurivorum</name>
    <dbReference type="NCBI Taxonomy" id="2175906"/>
    <lineage>
        <taxon>Eukaryota</taxon>
        <taxon>Fungi</taxon>
        <taxon>Dikarya</taxon>
        <taxon>Ascomycota</taxon>
        <taxon>Pezizomycotina</taxon>
        <taxon>Sordariomycetes</taxon>
        <taxon>Hypocreomycetidae</taxon>
        <taxon>Glomerellales</taxon>
        <taxon>Glomerellaceae</taxon>
        <taxon>Colletotrichum</taxon>
        <taxon>Colletotrichum orchidearum species complex</taxon>
    </lineage>
</organism>
<keyword evidence="1" id="KW-0732">Signal</keyword>
<comment type="caution">
    <text evidence="2">The sequence shown here is derived from an EMBL/GenBank/DDBJ whole genome shotgun (WGS) entry which is preliminary data.</text>
</comment>
<feature type="chain" id="PRO_5034053788" description="Zygote-specific protein" evidence="1">
    <location>
        <begin position="21"/>
        <end position="82"/>
    </location>
</feature>
<gene>
    <name evidence="2" type="ORF">CPLU01_12931</name>
</gene>